<reference evidence="2 3" key="1">
    <citation type="submission" date="2012-08" db="EMBL/GenBank/DDBJ databases">
        <title>The genome of cave-isolated P. fluorescens strain R124 demonstrates phenotypic adaptation to the mineral environment.</title>
        <authorList>
            <person name="Barton M.D."/>
            <person name="Petronio M."/>
            <person name="Giarrizzo J.G."/>
            <person name="Bowling B.V."/>
            <person name="Barton H.A."/>
        </authorList>
    </citation>
    <scope>NUCLEOTIDE SEQUENCE [LARGE SCALE GENOMIC DNA]</scope>
    <source>
        <strain evidence="2 3">R124</strain>
    </source>
</reference>
<organism evidence="2 3">
    <name type="scientific">Pseudomonas fluorescens R124</name>
    <dbReference type="NCBI Taxonomy" id="743713"/>
    <lineage>
        <taxon>Bacteria</taxon>
        <taxon>Pseudomonadati</taxon>
        <taxon>Pseudomonadota</taxon>
        <taxon>Gammaproteobacteria</taxon>
        <taxon>Pseudomonadales</taxon>
        <taxon>Pseudomonadaceae</taxon>
        <taxon>Pseudomonas</taxon>
    </lineage>
</organism>
<accession>A0A7U9CSA5</accession>
<dbReference type="Pfam" id="PF03756">
    <property type="entry name" value="AfsA"/>
    <property type="match status" value="1"/>
</dbReference>
<protein>
    <recommendedName>
        <fullName evidence="1">A-factor biosynthesis hotdog domain-containing protein</fullName>
    </recommendedName>
</protein>
<gene>
    <name evidence="2" type="ORF">I1A_002097</name>
</gene>
<evidence type="ECO:0000313" key="2">
    <source>
        <dbReference type="EMBL" id="EJZ57772.1"/>
    </source>
</evidence>
<dbReference type="EMBL" id="CM001561">
    <property type="protein sequence ID" value="EJZ57772.1"/>
    <property type="molecule type" value="Genomic_DNA"/>
</dbReference>
<evidence type="ECO:0000313" key="3">
    <source>
        <dbReference type="Proteomes" id="UP000006045"/>
    </source>
</evidence>
<evidence type="ECO:0000259" key="1">
    <source>
        <dbReference type="Pfam" id="PF03756"/>
    </source>
</evidence>
<feature type="domain" description="A-factor biosynthesis hotdog" evidence="1">
    <location>
        <begin position="125"/>
        <end position="233"/>
    </location>
</feature>
<sequence>MMNNDSISPDLLHKGSADDVLICAPRDALPLYVNEALIEANGHNPLVRNYVAGGNQQRRFEIAPVLQKKSRMDGVGADDEWNQVRALPYQIVAAQLESAEARIDSLEFAVAALCESIPPIRRASSFRLINNADNYFFYRKAHEHVPGTMFIEAARQAVYHHLYHHTDHARGAVTVSVNELNASFFAYAELMYPIELVVDNMTPSDATSPKKIHLRVAFYQRQTLFATVDTKATVIDMPLFEKTRNIFIYSNDWFAPLQPSKLACTVSDQQGRKAQVQLLGLGKTGCVTTTADLPDPVTLHIVYEGKLSFTASIRRAGQGEHASWEFAEMDFSGLQVISDMIKRGFVHLDEPALAALKQ</sequence>
<dbReference type="InterPro" id="IPR005509">
    <property type="entry name" value="AfsA_hotdog_dom"/>
</dbReference>
<name>A0A7U9CSA5_PSEFL</name>
<dbReference type="Proteomes" id="UP000006045">
    <property type="component" value="Chromosome"/>
</dbReference>
<dbReference type="RefSeq" id="WP_003223954.1">
    <property type="nucleotide sequence ID" value="NZ_CM001561.1"/>
</dbReference>
<proteinExistence type="predicted"/>
<dbReference type="AlphaFoldDB" id="A0A7U9CSA5"/>